<dbReference type="AlphaFoldDB" id="A0A2T5JDZ1"/>
<keyword evidence="2" id="KW-0732">Signal</keyword>
<evidence type="ECO:0000313" key="4">
    <source>
        <dbReference type="Proteomes" id="UP000244168"/>
    </source>
</evidence>
<feature type="compositionally biased region" description="Basic and acidic residues" evidence="1">
    <location>
        <begin position="125"/>
        <end position="140"/>
    </location>
</feature>
<feature type="chain" id="PRO_5015600574" evidence="2">
    <location>
        <begin position="23"/>
        <end position="172"/>
    </location>
</feature>
<protein>
    <submittedName>
        <fullName evidence="3">Uncharacterized protein</fullName>
    </submittedName>
</protein>
<organism evidence="3 4">
    <name type="scientific">Mucilaginibacter yixingensis</name>
    <dbReference type="NCBI Taxonomy" id="1295612"/>
    <lineage>
        <taxon>Bacteria</taxon>
        <taxon>Pseudomonadati</taxon>
        <taxon>Bacteroidota</taxon>
        <taxon>Sphingobacteriia</taxon>
        <taxon>Sphingobacteriales</taxon>
        <taxon>Sphingobacteriaceae</taxon>
        <taxon>Mucilaginibacter</taxon>
    </lineage>
</organism>
<evidence type="ECO:0000256" key="1">
    <source>
        <dbReference type="SAM" id="MobiDB-lite"/>
    </source>
</evidence>
<evidence type="ECO:0000313" key="3">
    <source>
        <dbReference type="EMBL" id="PTQ99978.1"/>
    </source>
</evidence>
<accession>A0A2T5JDZ1</accession>
<name>A0A2T5JDZ1_9SPHI</name>
<dbReference type="OrthoDB" id="799522at2"/>
<evidence type="ECO:0000256" key="2">
    <source>
        <dbReference type="SAM" id="SignalP"/>
    </source>
</evidence>
<dbReference type="RefSeq" id="WP_107827879.1">
    <property type="nucleotide sequence ID" value="NZ_CP160205.1"/>
</dbReference>
<comment type="caution">
    <text evidence="3">The sequence shown here is derived from an EMBL/GenBank/DDBJ whole genome shotgun (WGS) entry which is preliminary data.</text>
</comment>
<proteinExistence type="predicted"/>
<reference evidence="3 4" key="1">
    <citation type="submission" date="2018-04" db="EMBL/GenBank/DDBJ databases">
        <title>Genomic Encyclopedia of Archaeal and Bacterial Type Strains, Phase II (KMG-II): from individual species to whole genera.</title>
        <authorList>
            <person name="Goeker M."/>
        </authorList>
    </citation>
    <scope>NUCLEOTIDE SEQUENCE [LARGE SCALE GENOMIC DNA]</scope>
    <source>
        <strain evidence="3 4">DSM 26809</strain>
    </source>
</reference>
<feature type="region of interest" description="Disordered" evidence="1">
    <location>
        <begin position="118"/>
        <end position="172"/>
    </location>
</feature>
<sequence length="172" mass="19972">MKKIIFGVALVLSTFTFKLADAQLKINLNLNIGSQPEWGPTGYDHAEYYYFPDIDAYYYVPSHQYVYFQNNAWVRTTALPARYGNFDVYNSYKVVLNQPEPWRNAAANRAKYASFKGRRGQAVIRDSRDKKYTNHWHDNGNHNGWNKQGRDDHGRPNGHGDHDDHDNGRGHH</sequence>
<feature type="signal peptide" evidence="2">
    <location>
        <begin position="1"/>
        <end position="22"/>
    </location>
</feature>
<gene>
    <name evidence="3" type="ORF">C8P68_102809</name>
</gene>
<dbReference type="Proteomes" id="UP000244168">
    <property type="component" value="Unassembled WGS sequence"/>
</dbReference>
<dbReference type="EMBL" id="QAOQ01000002">
    <property type="protein sequence ID" value="PTQ99978.1"/>
    <property type="molecule type" value="Genomic_DNA"/>
</dbReference>
<keyword evidence="4" id="KW-1185">Reference proteome</keyword>
<feature type="compositionally biased region" description="Basic and acidic residues" evidence="1">
    <location>
        <begin position="148"/>
        <end position="172"/>
    </location>
</feature>